<evidence type="ECO:0000313" key="3">
    <source>
        <dbReference type="Proteomes" id="UP000269945"/>
    </source>
</evidence>
<reference evidence="2 3" key="1">
    <citation type="submission" date="2018-10" db="EMBL/GenBank/DDBJ databases">
        <authorList>
            <person name="Ekblom R."/>
            <person name="Jareborg N."/>
        </authorList>
    </citation>
    <scope>NUCLEOTIDE SEQUENCE [LARGE SCALE GENOMIC DNA]</scope>
    <source>
        <tissue evidence="2">Muscle</tissue>
    </source>
</reference>
<gene>
    <name evidence="2" type="ORF">BN2614_LOCUS3</name>
</gene>
<evidence type="ECO:0000256" key="1">
    <source>
        <dbReference type="SAM" id="MobiDB-lite"/>
    </source>
</evidence>
<proteinExistence type="predicted"/>
<feature type="region of interest" description="Disordered" evidence="1">
    <location>
        <begin position="79"/>
        <end position="98"/>
    </location>
</feature>
<organism evidence="2 3">
    <name type="scientific">Gulo gulo</name>
    <name type="common">Wolverine</name>
    <name type="synonym">Gluton</name>
    <dbReference type="NCBI Taxonomy" id="48420"/>
    <lineage>
        <taxon>Eukaryota</taxon>
        <taxon>Metazoa</taxon>
        <taxon>Chordata</taxon>
        <taxon>Craniata</taxon>
        <taxon>Vertebrata</taxon>
        <taxon>Euteleostomi</taxon>
        <taxon>Mammalia</taxon>
        <taxon>Eutheria</taxon>
        <taxon>Laurasiatheria</taxon>
        <taxon>Carnivora</taxon>
        <taxon>Caniformia</taxon>
        <taxon>Musteloidea</taxon>
        <taxon>Mustelidae</taxon>
        <taxon>Guloninae</taxon>
        <taxon>Gulo</taxon>
    </lineage>
</organism>
<protein>
    <submittedName>
        <fullName evidence="2">Uncharacterized protein</fullName>
    </submittedName>
</protein>
<feature type="non-terminal residue" evidence="2">
    <location>
        <position position="1"/>
    </location>
</feature>
<sequence>LPQNEETQLPQPPSPGLAFRLGVLIRQRLDALLGHISQHREGWLHDEVDETCSKGGTRWRVPPTHTEGWAEVPVWLEPPSCGPSTKDPRPRTSLLHRKTGFKGWQLREAWPQPRKHPVPLPGLSSPRERPLTNLRLCHQSRSAITQ</sequence>
<dbReference type="AlphaFoldDB" id="A0A9X9Q2U1"/>
<name>A0A9X9Q2U1_GULGU</name>
<feature type="non-terminal residue" evidence="2">
    <location>
        <position position="146"/>
    </location>
</feature>
<dbReference type="Proteomes" id="UP000269945">
    <property type="component" value="Unassembled WGS sequence"/>
</dbReference>
<accession>A0A9X9Q2U1</accession>
<feature type="region of interest" description="Disordered" evidence="1">
    <location>
        <begin position="106"/>
        <end position="132"/>
    </location>
</feature>
<dbReference type="EMBL" id="CYRY02025861">
    <property type="protein sequence ID" value="VCW98528.1"/>
    <property type="molecule type" value="Genomic_DNA"/>
</dbReference>
<keyword evidence="3" id="KW-1185">Reference proteome</keyword>
<comment type="caution">
    <text evidence="2">The sequence shown here is derived from an EMBL/GenBank/DDBJ whole genome shotgun (WGS) entry which is preliminary data.</text>
</comment>
<evidence type="ECO:0000313" key="2">
    <source>
        <dbReference type="EMBL" id="VCW98528.1"/>
    </source>
</evidence>